<feature type="region of interest" description="Disordered" evidence="4">
    <location>
        <begin position="317"/>
        <end position="342"/>
    </location>
</feature>
<feature type="compositionally biased region" description="Polar residues" evidence="4">
    <location>
        <begin position="328"/>
        <end position="342"/>
    </location>
</feature>
<dbReference type="InterPro" id="IPR009057">
    <property type="entry name" value="Homeodomain-like_sf"/>
</dbReference>
<dbReference type="SMART" id="SM00342">
    <property type="entry name" value="HTH_ARAC"/>
    <property type="match status" value="1"/>
</dbReference>
<evidence type="ECO:0000313" key="6">
    <source>
        <dbReference type="EMBL" id="GAC57571.1"/>
    </source>
</evidence>
<keyword evidence="1" id="KW-0805">Transcription regulation</keyword>
<protein>
    <recommendedName>
        <fullName evidence="5">HTH araC/xylS-type domain-containing protein</fullName>
    </recommendedName>
</protein>
<dbReference type="eggNOG" id="COG2207">
    <property type="taxonomic scope" value="Bacteria"/>
</dbReference>
<gene>
    <name evidence="6" type="ORF">GOHSU_22_00310</name>
</gene>
<dbReference type="STRING" id="1121927.GOHSU_22_00310"/>
<keyword evidence="3" id="KW-0804">Transcription</keyword>
<organism evidence="6 7">
    <name type="scientific">Gordonia hirsuta DSM 44140 = NBRC 16056</name>
    <dbReference type="NCBI Taxonomy" id="1121927"/>
    <lineage>
        <taxon>Bacteria</taxon>
        <taxon>Bacillati</taxon>
        <taxon>Actinomycetota</taxon>
        <taxon>Actinomycetes</taxon>
        <taxon>Mycobacteriales</taxon>
        <taxon>Gordoniaceae</taxon>
        <taxon>Gordonia</taxon>
    </lineage>
</organism>
<evidence type="ECO:0000256" key="3">
    <source>
        <dbReference type="ARBA" id="ARBA00023163"/>
    </source>
</evidence>
<evidence type="ECO:0000313" key="7">
    <source>
        <dbReference type="Proteomes" id="UP000053405"/>
    </source>
</evidence>
<keyword evidence="7" id="KW-1185">Reference proteome</keyword>
<evidence type="ECO:0000256" key="2">
    <source>
        <dbReference type="ARBA" id="ARBA00023125"/>
    </source>
</evidence>
<dbReference type="PANTHER" id="PTHR46796:SF6">
    <property type="entry name" value="ARAC SUBFAMILY"/>
    <property type="match status" value="1"/>
</dbReference>
<dbReference type="AlphaFoldDB" id="L7LA07"/>
<sequence length="342" mass="37965">MTLMDETEIEAWHRRIRVDEPLGENSTRYMLRIGEQGLENHIATFKVEADPANGFEEYLYWRPLTELMTFSLLRTPCATERTAQLVAEYPSRFVLVATQHLPGGGAVVQDGRVLEYAHPRHLVMVHNQEPFTQISETVADLAGIWVPTELLGIPAGEPWSMAPMVDSSPLARATAAYVASFANDIAARRADVDTDTEVAVAGLIRAVLSTHRADTFQPADSELYVREVSRSLIEQNYRDPAFNADTLAQMLYVSRRHMYRYFADTGTTPAKLIAQRRLDQARRLLAGNSGMGLAEVAAASGFASAGTMSKRFRAEYGMSPSDYRRSAQSETAQNRQQDSGGD</sequence>
<dbReference type="Proteomes" id="UP000053405">
    <property type="component" value="Unassembled WGS sequence"/>
</dbReference>
<dbReference type="PROSITE" id="PS01124">
    <property type="entry name" value="HTH_ARAC_FAMILY_2"/>
    <property type="match status" value="1"/>
</dbReference>
<reference evidence="6 7" key="1">
    <citation type="submission" date="2012-12" db="EMBL/GenBank/DDBJ databases">
        <title>Whole genome shotgun sequence of Gordonia hirsuta NBRC 16056.</title>
        <authorList>
            <person name="Isaki-Nakamura S."/>
            <person name="Hosoyama A."/>
            <person name="Tsuchikane K."/>
            <person name="Katsumata H."/>
            <person name="Baba S."/>
            <person name="Yamazaki S."/>
            <person name="Fujita N."/>
        </authorList>
    </citation>
    <scope>NUCLEOTIDE SEQUENCE [LARGE SCALE GENOMIC DNA]</scope>
    <source>
        <strain evidence="6 7">NBRC 16056</strain>
    </source>
</reference>
<name>L7LA07_9ACTN</name>
<dbReference type="EMBL" id="BANT01000022">
    <property type="protein sequence ID" value="GAC57571.1"/>
    <property type="molecule type" value="Genomic_DNA"/>
</dbReference>
<dbReference type="Gene3D" id="1.10.10.60">
    <property type="entry name" value="Homeodomain-like"/>
    <property type="match status" value="1"/>
</dbReference>
<evidence type="ECO:0000256" key="1">
    <source>
        <dbReference type="ARBA" id="ARBA00023015"/>
    </source>
</evidence>
<feature type="domain" description="HTH araC/xylS-type" evidence="5">
    <location>
        <begin position="227"/>
        <end position="326"/>
    </location>
</feature>
<dbReference type="PANTHER" id="PTHR46796">
    <property type="entry name" value="HTH-TYPE TRANSCRIPTIONAL ACTIVATOR RHAS-RELATED"/>
    <property type="match status" value="1"/>
</dbReference>
<dbReference type="GO" id="GO:0003700">
    <property type="term" value="F:DNA-binding transcription factor activity"/>
    <property type="evidence" value="ECO:0007669"/>
    <property type="project" value="InterPro"/>
</dbReference>
<dbReference type="InterPro" id="IPR050204">
    <property type="entry name" value="AraC_XylS_family_regulators"/>
</dbReference>
<dbReference type="SUPFAM" id="SSF46689">
    <property type="entry name" value="Homeodomain-like"/>
    <property type="match status" value="1"/>
</dbReference>
<evidence type="ECO:0000256" key="4">
    <source>
        <dbReference type="SAM" id="MobiDB-lite"/>
    </source>
</evidence>
<evidence type="ECO:0000259" key="5">
    <source>
        <dbReference type="PROSITE" id="PS01124"/>
    </source>
</evidence>
<dbReference type="InterPro" id="IPR018060">
    <property type="entry name" value="HTH_AraC"/>
</dbReference>
<keyword evidence="2" id="KW-0238">DNA-binding</keyword>
<dbReference type="GO" id="GO:0043565">
    <property type="term" value="F:sequence-specific DNA binding"/>
    <property type="evidence" value="ECO:0007669"/>
    <property type="project" value="InterPro"/>
</dbReference>
<proteinExistence type="predicted"/>
<dbReference type="Pfam" id="PF12833">
    <property type="entry name" value="HTH_18"/>
    <property type="match status" value="1"/>
</dbReference>
<accession>L7LA07</accession>
<comment type="caution">
    <text evidence="6">The sequence shown here is derived from an EMBL/GenBank/DDBJ whole genome shotgun (WGS) entry which is preliminary data.</text>
</comment>